<keyword evidence="9" id="KW-1185">Reference proteome</keyword>
<feature type="domain" description="Thioredoxin" evidence="7">
    <location>
        <begin position="17"/>
        <end position="221"/>
    </location>
</feature>
<dbReference type="Proteomes" id="UP000316649">
    <property type="component" value="Unassembled WGS sequence"/>
</dbReference>
<comment type="caution">
    <text evidence="8">The sequence shown here is derived from an EMBL/GenBank/DDBJ whole genome shotgun (WGS) entry which is preliminary data.</text>
</comment>
<evidence type="ECO:0000256" key="1">
    <source>
        <dbReference type="ARBA" id="ARBA00005791"/>
    </source>
</evidence>
<evidence type="ECO:0000256" key="3">
    <source>
        <dbReference type="ARBA" id="ARBA00023002"/>
    </source>
</evidence>
<keyword evidence="6" id="KW-0812">Transmembrane</keyword>
<organism evidence="8 9">
    <name type="scientific">Sedimenticola selenatireducens</name>
    <dbReference type="NCBI Taxonomy" id="191960"/>
    <lineage>
        <taxon>Bacteria</taxon>
        <taxon>Pseudomonadati</taxon>
        <taxon>Pseudomonadota</taxon>
        <taxon>Gammaproteobacteria</taxon>
        <taxon>Chromatiales</taxon>
        <taxon>Sedimenticolaceae</taxon>
        <taxon>Sedimenticola</taxon>
    </lineage>
</organism>
<dbReference type="Gene3D" id="3.40.30.10">
    <property type="entry name" value="Glutaredoxin"/>
    <property type="match status" value="1"/>
</dbReference>
<keyword evidence="3" id="KW-0560">Oxidoreductase</keyword>
<dbReference type="InterPro" id="IPR036249">
    <property type="entry name" value="Thioredoxin-like_sf"/>
</dbReference>
<accession>A0A558DQC9</accession>
<evidence type="ECO:0000313" key="8">
    <source>
        <dbReference type="EMBL" id="TVO72999.1"/>
    </source>
</evidence>
<gene>
    <name evidence="8" type="ORF">FHP88_12170</name>
</gene>
<proteinExistence type="inferred from homology"/>
<evidence type="ECO:0000256" key="2">
    <source>
        <dbReference type="ARBA" id="ARBA00022729"/>
    </source>
</evidence>
<protein>
    <submittedName>
        <fullName evidence="8">Disulfide bond formation protein DsbA</fullName>
    </submittedName>
</protein>
<dbReference type="InterPro" id="IPR012336">
    <property type="entry name" value="Thioredoxin-like_fold"/>
</dbReference>
<feature type="transmembrane region" description="Helical" evidence="6">
    <location>
        <begin position="12"/>
        <end position="33"/>
    </location>
</feature>
<dbReference type="OrthoDB" id="9780340at2"/>
<evidence type="ECO:0000256" key="5">
    <source>
        <dbReference type="ARBA" id="ARBA00023284"/>
    </source>
</evidence>
<dbReference type="EMBL" id="VMNH01000014">
    <property type="protein sequence ID" value="TVO72999.1"/>
    <property type="molecule type" value="Genomic_DNA"/>
</dbReference>
<sequence>MFLKKGSLMKNKYVVLMAGGILTATFVVAAFIYNNNVYNELAEKALDNASLLVRDYSPTIGNAEAKVTIVEFFDPACETCKAFHPFVKNLMDSNPGKIKLVMRYLPLHQGSDYVVKILESAKMQGKFWETLNATYAAQPVWAAHGDPQPERLWMRIGKVGLNIAQVKEDMANSIIIERVQQDLEDAKNLQVSKTPGFFVNGKPLVKFGYKQLQELVESEIRRNY</sequence>
<dbReference type="PANTHER" id="PTHR13887">
    <property type="entry name" value="GLUTATHIONE S-TRANSFERASE KAPPA"/>
    <property type="match status" value="1"/>
</dbReference>
<dbReference type="PANTHER" id="PTHR13887:SF14">
    <property type="entry name" value="DISULFIDE BOND FORMATION PROTEIN D"/>
    <property type="match status" value="1"/>
</dbReference>
<comment type="similarity">
    <text evidence="1">Belongs to the thioredoxin family. DsbA subfamily.</text>
</comment>
<evidence type="ECO:0000256" key="4">
    <source>
        <dbReference type="ARBA" id="ARBA00023157"/>
    </source>
</evidence>
<dbReference type="SUPFAM" id="SSF52833">
    <property type="entry name" value="Thioredoxin-like"/>
    <property type="match status" value="1"/>
</dbReference>
<evidence type="ECO:0000313" key="9">
    <source>
        <dbReference type="Proteomes" id="UP000316649"/>
    </source>
</evidence>
<evidence type="ECO:0000259" key="7">
    <source>
        <dbReference type="PROSITE" id="PS51352"/>
    </source>
</evidence>
<name>A0A558DQC9_9GAMM</name>
<dbReference type="PROSITE" id="PS51352">
    <property type="entry name" value="THIOREDOXIN_2"/>
    <property type="match status" value="1"/>
</dbReference>
<keyword evidence="5" id="KW-0676">Redox-active center</keyword>
<dbReference type="InterPro" id="IPR013766">
    <property type="entry name" value="Thioredoxin_domain"/>
</dbReference>
<keyword evidence="6" id="KW-1133">Transmembrane helix</keyword>
<reference evidence="8 9" key="1">
    <citation type="submission" date="2019-07" db="EMBL/GenBank/DDBJ databases">
        <title>The pathways for chlorine oxyanion respiration interact through the shared metabolite chlorate.</title>
        <authorList>
            <person name="Barnum T.P."/>
            <person name="Cheng Y."/>
            <person name="Hill K.A."/>
            <person name="Lucas L.N."/>
            <person name="Carlson H.K."/>
            <person name="Coates J.D."/>
        </authorList>
    </citation>
    <scope>NUCLEOTIDE SEQUENCE [LARGE SCALE GENOMIC DNA]</scope>
    <source>
        <strain evidence="8 9">BK-1</strain>
    </source>
</reference>
<dbReference type="GO" id="GO:0016491">
    <property type="term" value="F:oxidoreductase activity"/>
    <property type="evidence" value="ECO:0007669"/>
    <property type="project" value="UniProtKB-KW"/>
</dbReference>
<dbReference type="Pfam" id="PF13462">
    <property type="entry name" value="Thioredoxin_4"/>
    <property type="match status" value="1"/>
</dbReference>
<keyword evidence="6" id="KW-0472">Membrane</keyword>
<keyword evidence="2" id="KW-0732">Signal</keyword>
<evidence type="ECO:0000256" key="6">
    <source>
        <dbReference type="SAM" id="Phobius"/>
    </source>
</evidence>
<keyword evidence="4" id="KW-1015">Disulfide bond</keyword>
<dbReference type="AlphaFoldDB" id="A0A558DQC9"/>